<dbReference type="Proteomes" id="UP001565236">
    <property type="component" value="Unassembled WGS sequence"/>
</dbReference>
<name>A0ABV4DN34_9LACO</name>
<sequence length="78" mass="8705">IYANCGLKSTRIFGSQAIDFSQWWLTETTALPVSVTNAQKDLNELTKVLQKGVTSLANPTLLRLQVAKKSPLKIRHDH</sequence>
<accession>A0ABV4DN34</accession>
<protein>
    <submittedName>
        <fullName evidence="1">Uncharacterized protein</fullName>
    </submittedName>
</protein>
<feature type="non-terminal residue" evidence="1">
    <location>
        <position position="1"/>
    </location>
</feature>
<reference evidence="1 2" key="1">
    <citation type="submission" date="2024-03" db="EMBL/GenBank/DDBJ databases">
        <title>Mouse gut bacterial collection (mGBC) of GemPharmatech.</title>
        <authorList>
            <person name="He Y."/>
            <person name="Dong L."/>
            <person name="Wu D."/>
            <person name="Gao X."/>
            <person name="Lin Z."/>
        </authorList>
    </citation>
    <scope>NUCLEOTIDE SEQUENCE [LARGE SCALE GENOMIC DNA]</scope>
    <source>
        <strain evidence="1 2">15-30</strain>
    </source>
</reference>
<dbReference type="EMBL" id="JBCLUF010000005">
    <property type="protein sequence ID" value="MEY8661684.1"/>
    <property type="molecule type" value="Genomic_DNA"/>
</dbReference>
<organism evidence="1 2">
    <name type="scientific">Ligilactobacillus faecis</name>
    <dbReference type="NCBI Taxonomy" id="762833"/>
    <lineage>
        <taxon>Bacteria</taxon>
        <taxon>Bacillati</taxon>
        <taxon>Bacillota</taxon>
        <taxon>Bacilli</taxon>
        <taxon>Lactobacillales</taxon>
        <taxon>Lactobacillaceae</taxon>
        <taxon>Ligilactobacillus</taxon>
    </lineage>
</organism>
<gene>
    <name evidence="1" type="ORF">AALT52_02065</name>
</gene>
<evidence type="ECO:0000313" key="1">
    <source>
        <dbReference type="EMBL" id="MEY8661684.1"/>
    </source>
</evidence>
<proteinExistence type="predicted"/>
<keyword evidence="2" id="KW-1185">Reference proteome</keyword>
<comment type="caution">
    <text evidence="1">The sequence shown here is derived from an EMBL/GenBank/DDBJ whole genome shotgun (WGS) entry which is preliminary data.</text>
</comment>
<evidence type="ECO:0000313" key="2">
    <source>
        <dbReference type="Proteomes" id="UP001565236"/>
    </source>
</evidence>